<name>A0ABW0GPU4_9MICO</name>
<evidence type="ECO:0000313" key="1">
    <source>
        <dbReference type="EMBL" id="MFC5381692.1"/>
    </source>
</evidence>
<organism evidence="1 2">
    <name type="scientific">Aquipuribacter nitratireducens</name>
    <dbReference type="NCBI Taxonomy" id="650104"/>
    <lineage>
        <taxon>Bacteria</taxon>
        <taxon>Bacillati</taxon>
        <taxon>Actinomycetota</taxon>
        <taxon>Actinomycetes</taxon>
        <taxon>Micrococcales</taxon>
        <taxon>Intrasporangiaceae</taxon>
        <taxon>Aquipuribacter</taxon>
    </lineage>
</organism>
<gene>
    <name evidence="1" type="ORF">ACFPJ6_12930</name>
</gene>
<reference evidence="2" key="1">
    <citation type="journal article" date="2019" name="Int. J. Syst. Evol. Microbiol.">
        <title>The Global Catalogue of Microorganisms (GCM) 10K type strain sequencing project: providing services to taxonomists for standard genome sequencing and annotation.</title>
        <authorList>
            <consortium name="The Broad Institute Genomics Platform"/>
            <consortium name="The Broad Institute Genome Sequencing Center for Infectious Disease"/>
            <person name="Wu L."/>
            <person name="Ma J."/>
        </authorList>
    </citation>
    <scope>NUCLEOTIDE SEQUENCE [LARGE SCALE GENOMIC DNA]</scope>
    <source>
        <strain evidence="2">CCUG 43114</strain>
    </source>
</reference>
<sequence length="296" mass="33361">MSRGSIDIDAQLDRMEAEGAIAVDSVDFGVPDATAVRRELGSTLDYFARVEREVERNVLELQVLLPQADDRTRRFMRVWEEQELPHGWIFDRLQRELGLPESTPNLNHISRSLRLGGVLGHVPGVHDALMFLYFSIGAMHERLTAVGYDLLKERLLHLGARGFAETAVAPIRGQESTHYAYYRNSALLQRERLADWQLHLCRIVRTRTYHPIGATTPSNRADFGGVAVHLSGSDDVDRFAVPVQRVAQELLVRQRDGLRLPAFVARGLRESVAAFRARESGHRPDRDEDLDGLVPA</sequence>
<dbReference type="Proteomes" id="UP001596122">
    <property type="component" value="Unassembled WGS sequence"/>
</dbReference>
<dbReference type="Gene3D" id="1.10.620.20">
    <property type="entry name" value="Ribonucleotide Reductase, subunit A"/>
    <property type="match status" value="1"/>
</dbReference>
<protein>
    <submittedName>
        <fullName evidence="1">GTP-binding protein LepA</fullName>
    </submittedName>
</protein>
<dbReference type="SUPFAM" id="SSF47240">
    <property type="entry name" value="Ferritin-like"/>
    <property type="match status" value="1"/>
</dbReference>
<dbReference type="InterPro" id="IPR009078">
    <property type="entry name" value="Ferritin-like_SF"/>
</dbReference>
<accession>A0ABW0GPU4</accession>
<dbReference type="RefSeq" id="WP_340271584.1">
    <property type="nucleotide sequence ID" value="NZ_JBBEOG010000012.1"/>
</dbReference>
<dbReference type="InterPro" id="IPR012348">
    <property type="entry name" value="RNR-like"/>
</dbReference>
<comment type="caution">
    <text evidence="1">The sequence shown here is derived from an EMBL/GenBank/DDBJ whole genome shotgun (WGS) entry which is preliminary data.</text>
</comment>
<proteinExistence type="predicted"/>
<dbReference type="EMBL" id="JBHSLD010000011">
    <property type="protein sequence ID" value="MFC5381692.1"/>
    <property type="molecule type" value="Genomic_DNA"/>
</dbReference>
<keyword evidence="2" id="KW-1185">Reference proteome</keyword>
<evidence type="ECO:0000313" key="2">
    <source>
        <dbReference type="Proteomes" id="UP001596122"/>
    </source>
</evidence>